<accession>A0A8X6ULD3</accession>
<gene>
    <name evidence="1" type="ORF">NPIL_697971</name>
</gene>
<sequence>MRNLNTDKFQLFYNSLAFGNAGNLSFGTPPTPMLPSATKANRTYHMLIDFPQPPSQEGRKTPFPLNLSLVIKISSLGYPQLGAEWGWARD</sequence>
<evidence type="ECO:0000313" key="2">
    <source>
        <dbReference type="Proteomes" id="UP000887013"/>
    </source>
</evidence>
<proteinExistence type="predicted"/>
<reference evidence="1" key="1">
    <citation type="submission" date="2020-08" db="EMBL/GenBank/DDBJ databases">
        <title>Multicomponent nature underlies the extraordinary mechanical properties of spider dragline silk.</title>
        <authorList>
            <person name="Kono N."/>
            <person name="Nakamura H."/>
            <person name="Mori M."/>
            <person name="Yoshida Y."/>
            <person name="Ohtoshi R."/>
            <person name="Malay A.D."/>
            <person name="Moran D.A.P."/>
            <person name="Tomita M."/>
            <person name="Numata K."/>
            <person name="Arakawa K."/>
        </authorList>
    </citation>
    <scope>NUCLEOTIDE SEQUENCE</scope>
</reference>
<dbReference type="Proteomes" id="UP000887013">
    <property type="component" value="Unassembled WGS sequence"/>
</dbReference>
<organism evidence="1 2">
    <name type="scientific">Nephila pilipes</name>
    <name type="common">Giant wood spider</name>
    <name type="synonym">Nephila maculata</name>
    <dbReference type="NCBI Taxonomy" id="299642"/>
    <lineage>
        <taxon>Eukaryota</taxon>
        <taxon>Metazoa</taxon>
        <taxon>Ecdysozoa</taxon>
        <taxon>Arthropoda</taxon>
        <taxon>Chelicerata</taxon>
        <taxon>Arachnida</taxon>
        <taxon>Araneae</taxon>
        <taxon>Araneomorphae</taxon>
        <taxon>Entelegynae</taxon>
        <taxon>Araneoidea</taxon>
        <taxon>Nephilidae</taxon>
        <taxon>Nephila</taxon>
    </lineage>
</organism>
<dbReference type="AlphaFoldDB" id="A0A8X6ULD3"/>
<evidence type="ECO:0000313" key="1">
    <source>
        <dbReference type="EMBL" id="GFU33863.1"/>
    </source>
</evidence>
<name>A0A8X6ULD3_NEPPI</name>
<comment type="caution">
    <text evidence="1">The sequence shown here is derived from an EMBL/GenBank/DDBJ whole genome shotgun (WGS) entry which is preliminary data.</text>
</comment>
<dbReference type="EMBL" id="BMAW01130173">
    <property type="protein sequence ID" value="GFU33863.1"/>
    <property type="molecule type" value="Genomic_DNA"/>
</dbReference>
<protein>
    <submittedName>
        <fullName evidence="1">Uncharacterized protein</fullName>
    </submittedName>
</protein>
<keyword evidence="2" id="KW-1185">Reference proteome</keyword>